<dbReference type="GO" id="GO:0019509">
    <property type="term" value="P:L-methionine salvage from methylthioadenosine"/>
    <property type="evidence" value="ECO:0007669"/>
    <property type="project" value="UniProtKB-UniRule"/>
</dbReference>
<evidence type="ECO:0000256" key="4">
    <source>
        <dbReference type="ARBA" id="ARBA00022723"/>
    </source>
</evidence>
<comment type="cofactor">
    <cofactor evidence="9">
        <name>Ni(2+)</name>
        <dbReference type="ChEBI" id="CHEBI:49786"/>
    </cofactor>
    <text evidence="9">Binds 1 nickel ion per monomer.</text>
</comment>
<gene>
    <name evidence="9" type="primary">mtnD</name>
    <name evidence="10" type="ORF">AF72_06985</name>
</gene>
<evidence type="ECO:0000256" key="6">
    <source>
        <dbReference type="ARBA" id="ARBA00023002"/>
    </source>
</evidence>
<dbReference type="SUPFAM" id="SSF51182">
    <property type="entry name" value="RmlC-like cupins"/>
    <property type="match status" value="1"/>
</dbReference>
<comment type="similarity">
    <text evidence="9">Belongs to the acireductone dioxygenase (ARD) family.</text>
</comment>
<dbReference type="PANTHER" id="PTHR23418">
    <property type="entry name" value="ACIREDUCTONE DIOXYGENASE"/>
    <property type="match status" value="1"/>
</dbReference>
<comment type="subunit">
    <text evidence="9">Monomer.</text>
</comment>
<keyword evidence="7 9" id="KW-0408">Iron</keyword>
<evidence type="ECO:0000313" key="10">
    <source>
        <dbReference type="EMBL" id="EWS78243.1"/>
    </source>
</evidence>
<dbReference type="GO" id="GO:0016151">
    <property type="term" value="F:nickel cation binding"/>
    <property type="evidence" value="ECO:0007669"/>
    <property type="project" value="UniProtKB-UniRule"/>
</dbReference>
<feature type="site" description="May play a role in metal incorporation in vivo" evidence="9">
    <location>
        <position position="102"/>
    </location>
</feature>
<comment type="pathway">
    <text evidence="9">Amino-acid biosynthesis; L-methionine biosynthesis via salvage pathway; L-methionine from S-methyl-5-thio-alpha-D-ribose 1-phosphate: step 5/6.</text>
</comment>
<keyword evidence="6 9" id="KW-0560">Oxidoreductase</keyword>
<comment type="function">
    <text evidence="9">Catalyzes 2 different reactions between oxygene and the acireductone 1,2-dihydroxy-3-keto-5-methylthiopentene (DHK-MTPene) depending upon the metal bound in the active site. Fe-containing acireductone dioxygenase (Fe-ARD) produces formate and 2-keto-4-methylthiobutyrate (KMTB), the alpha-ketoacid precursor of methionine in the methionine recycle pathway. Ni-containing acireductone dioxygenase (Ni-ARD) produces methylthiopropionate, carbon monoxide and formate, and does not lie on the methionine recycle pathway.</text>
</comment>
<feature type="site" description="Important to generate the dianion" evidence="9">
    <location>
        <position position="111"/>
    </location>
</feature>
<dbReference type="GO" id="GO:0010309">
    <property type="term" value="F:acireductone dioxygenase [iron(II)-requiring] activity"/>
    <property type="evidence" value="ECO:0007669"/>
    <property type="project" value="UniProtKB-UniRule"/>
</dbReference>
<feature type="binding site" evidence="9">
    <location>
        <position position="103"/>
    </location>
    <ligand>
        <name>Fe(2+)</name>
        <dbReference type="ChEBI" id="CHEBI:29033"/>
    </ligand>
</feature>
<evidence type="ECO:0000256" key="2">
    <source>
        <dbReference type="ARBA" id="ARBA00022596"/>
    </source>
</evidence>
<feature type="binding site" evidence="9">
    <location>
        <position position="147"/>
    </location>
    <ligand>
        <name>Fe(2+)</name>
        <dbReference type="ChEBI" id="CHEBI:29033"/>
    </ligand>
</feature>
<feature type="site" description="May play a role in transmitting local conformational changes" evidence="9">
    <location>
        <position position="108"/>
    </location>
</feature>
<dbReference type="GO" id="GO:0010308">
    <property type="term" value="F:acireductone dioxygenase (Ni2+-requiring) activity"/>
    <property type="evidence" value="ECO:0007669"/>
    <property type="project" value="UniProtKB-UniRule"/>
</dbReference>
<feature type="binding site" evidence="9">
    <location>
        <position position="109"/>
    </location>
    <ligand>
        <name>Ni(2+)</name>
        <dbReference type="ChEBI" id="CHEBI:49786"/>
    </ligand>
</feature>
<dbReference type="Proteomes" id="UP000020406">
    <property type="component" value="Unassembled WGS sequence"/>
</dbReference>
<dbReference type="InterPro" id="IPR014710">
    <property type="entry name" value="RmlC-like_jellyroll"/>
</dbReference>
<dbReference type="CDD" id="cd02232">
    <property type="entry name" value="cupin_ARD"/>
    <property type="match status" value="1"/>
</dbReference>
<protein>
    <recommendedName>
        <fullName evidence="9">Acireductone dioxygenase</fullName>
    </recommendedName>
    <alternativeName>
        <fullName evidence="9">1,2-dihydroxy-3-keto-5-methylthiopentene dioxygenase</fullName>
        <shortName evidence="9">DHK-MTPene dioxygenase</shortName>
    </alternativeName>
    <alternativeName>
        <fullName evidence="9">Acireductone dioxygenase (Fe(2+)-requiring)</fullName>
        <shortName evidence="9">ARD'</shortName>
        <shortName evidence="9">Fe-ARD</shortName>
        <ecNumber evidence="9">1.13.11.54</ecNumber>
    </alternativeName>
    <alternativeName>
        <fullName evidence="9">Acireductone dioxygenase (Ni(2+)-requiring)</fullName>
        <shortName evidence="9">ARD</shortName>
        <shortName evidence="9">Ni-ARD</shortName>
        <ecNumber evidence="9">1.13.11.53</ecNumber>
    </alternativeName>
</protein>
<evidence type="ECO:0000256" key="9">
    <source>
        <dbReference type="HAMAP-Rule" id="MF_01682"/>
    </source>
</evidence>
<evidence type="ECO:0000256" key="7">
    <source>
        <dbReference type="ARBA" id="ARBA00023004"/>
    </source>
</evidence>
<organism evidence="10 11">
    <name type="scientific">Xylella taiwanensis</name>
    <dbReference type="NCBI Taxonomy" id="1444770"/>
    <lineage>
        <taxon>Bacteria</taxon>
        <taxon>Pseudomonadati</taxon>
        <taxon>Pseudomonadota</taxon>
        <taxon>Gammaproteobacteria</taxon>
        <taxon>Lysobacterales</taxon>
        <taxon>Lysobacteraceae</taxon>
        <taxon>Xylella</taxon>
    </lineage>
</organism>
<dbReference type="PANTHER" id="PTHR23418:SF0">
    <property type="entry name" value="ACIREDUCTONE DIOXYGENASE"/>
    <property type="match status" value="1"/>
</dbReference>
<dbReference type="HAMAP" id="MF_01682">
    <property type="entry name" value="Salvage_MtnD"/>
    <property type="match status" value="1"/>
</dbReference>
<dbReference type="EC" id="1.13.11.53" evidence="9"/>
<evidence type="ECO:0000256" key="5">
    <source>
        <dbReference type="ARBA" id="ARBA00022964"/>
    </source>
</evidence>
<dbReference type="Gene3D" id="2.60.120.10">
    <property type="entry name" value="Jelly Rolls"/>
    <property type="match status" value="1"/>
</dbReference>
<dbReference type="GO" id="GO:0019284">
    <property type="term" value="P:L-methionine salvage from S-adenosylmethionine"/>
    <property type="evidence" value="ECO:0007669"/>
    <property type="project" value="InterPro"/>
</dbReference>
<dbReference type="AlphaFoldDB" id="Z9JJS4"/>
<comment type="catalytic activity">
    <reaction evidence="1 9">
        <text>1,2-dihydroxy-5-(methylsulfanyl)pent-1-en-3-one + O2 = 4-methylsulfanyl-2-oxobutanoate + formate + 2 H(+)</text>
        <dbReference type="Rhea" id="RHEA:24504"/>
        <dbReference type="ChEBI" id="CHEBI:15378"/>
        <dbReference type="ChEBI" id="CHEBI:15379"/>
        <dbReference type="ChEBI" id="CHEBI:15740"/>
        <dbReference type="ChEBI" id="CHEBI:16723"/>
        <dbReference type="ChEBI" id="CHEBI:49252"/>
        <dbReference type="EC" id="1.13.11.54"/>
    </reaction>
</comment>
<feature type="binding site" evidence="9">
    <location>
        <position position="109"/>
    </location>
    <ligand>
        <name>Fe(2+)</name>
        <dbReference type="ChEBI" id="CHEBI:29033"/>
    </ligand>
</feature>
<keyword evidence="3 9" id="KW-0028">Amino-acid biosynthesis</keyword>
<dbReference type="EMBL" id="JDSQ01000009">
    <property type="protein sequence ID" value="EWS78243.1"/>
    <property type="molecule type" value="Genomic_DNA"/>
</dbReference>
<dbReference type="EC" id="1.13.11.54" evidence="9"/>
<evidence type="ECO:0000313" key="11">
    <source>
        <dbReference type="Proteomes" id="UP000020406"/>
    </source>
</evidence>
<feature type="binding site" evidence="9">
    <location>
        <position position="147"/>
    </location>
    <ligand>
        <name>Ni(2+)</name>
        <dbReference type="ChEBI" id="CHEBI:49786"/>
    </ligand>
</feature>
<feature type="binding site" evidence="9">
    <location>
        <position position="105"/>
    </location>
    <ligand>
        <name>Fe(2+)</name>
        <dbReference type="ChEBI" id="CHEBI:29033"/>
    </ligand>
</feature>
<dbReference type="InterPro" id="IPR011051">
    <property type="entry name" value="RmlC_Cupin_sf"/>
</dbReference>
<reference evidence="10 11" key="1">
    <citation type="journal article" date="2014" name="Genome Announc.">
        <title>Draft Genome Sequence of Xylella fastidiosa Pear Leaf Scorch Strain in Taiwan.</title>
        <authorList>
            <person name="Su C.C."/>
            <person name="Deng W.L."/>
            <person name="Jan F.J."/>
            <person name="Chang C.J."/>
            <person name="Huang H."/>
            <person name="Chen J."/>
        </authorList>
    </citation>
    <scope>NUCLEOTIDE SEQUENCE [LARGE SCALE GENOMIC DNA]</scope>
    <source>
        <strain evidence="10 11">PLS229</strain>
    </source>
</reference>
<keyword evidence="8 9" id="KW-0486">Methionine biosynthesis</keyword>
<dbReference type="GO" id="GO:0005506">
    <property type="term" value="F:iron ion binding"/>
    <property type="evidence" value="ECO:0007669"/>
    <property type="project" value="UniProtKB-UniRule"/>
</dbReference>
<dbReference type="InterPro" id="IPR004313">
    <property type="entry name" value="ARD"/>
</dbReference>
<comment type="cofactor">
    <cofactor evidence="9">
        <name>Fe(2+)</name>
        <dbReference type="ChEBI" id="CHEBI:29033"/>
    </cofactor>
    <text evidence="9">Binds 1 Fe(2+) cation per monomer.</text>
</comment>
<keyword evidence="5 9" id="KW-0223">Dioxygenase</keyword>
<evidence type="ECO:0000256" key="1">
    <source>
        <dbReference type="ARBA" id="ARBA00000428"/>
    </source>
</evidence>
<proteinExistence type="inferred from homology"/>
<keyword evidence="2 9" id="KW-0533">Nickel</keyword>
<dbReference type="Pfam" id="PF03079">
    <property type="entry name" value="ARD"/>
    <property type="match status" value="1"/>
</dbReference>
<dbReference type="InterPro" id="IPR023956">
    <property type="entry name" value="ARD_bac"/>
</dbReference>
<evidence type="ECO:0000256" key="8">
    <source>
        <dbReference type="ARBA" id="ARBA00023167"/>
    </source>
</evidence>
<feature type="binding site" evidence="9">
    <location>
        <position position="105"/>
    </location>
    <ligand>
        <name>Ni(2+)</name>
        <dbReference type="ChEBI" id="CHEBI:49786"/>
    </ligand>
</feature>
<name>Z9JJS4_9GAMM</name>
<sequence length="194" mass="22099">MEPPFNMSRLRIFHDQIPETPFFVSNEEAQIAAELSNIGITFERWQAAQPIEPGATPEQVMAAYRDDIDRLIAKYGFKTVDVVSIAPDDPKREAMRAKFLDEHFHKEDEVRFFVAGSGLFTVHTDGNVYEIECVKNDLIAIPDGTLHWFDMGAAPYFVAIRFFTEPDGWIGHFTGSTIAQQFPRYVPENGQRVL</sequence>
<dbReference type="UniPathway" id="UPA00904">
    <property type="reaction ID" value="UER00878"/>
</dbReference>
<keyword evidence="4 9" id="KW-0479">Metal-binding</keyword>
<feature type="binding site" evidence="9">
    <location>
        <position position="103"/>
    </location>
    <ligand>
        <name>Ni(2+)</name>
        <dbReference type="ChEBI" id="CHEBI:49786"/>
    </ligand>
</feature>
<evidence type="ECO:0000256" key="3">
    <source>
        <dbReference type="ARBA" id="ARBA00022605"/>
    </source>
</evidence>
<dbReference type="eggNOG" id="COG1791">
    <property type="taxonomic scope" value="Bacteria"/>
</dbReference>
<accession>Z9JJS4</accession>
<comment type="catalytic activity">
    <reaction evidence="9">
        <text>1,2-dihydroxy-5-(methylsulfanyl)pent-1-en-3-one + O2 = 3-(methylsulfanyl)propanoate + CO + formate + 2 H(+)</text>
        <dbReference type="Rhea" id="RHEA:14161"/>
        <dbReference type="ChEBI" id="CHEBI:15378"/>
        <dbReference type="ChEBI" id="CHEBI:15379"/>
        <dbReference type="ChEBI" id="CHEBI:15740"/>
        <dbReference type="ChEBI" id="CHEBI:17245"/>
        <dbReference type="ChEBI" id="CHEBI:49016"/>
        <dbReference type="ChEBI" id="CHEBI:49252"/>
        <dbReference type="EC" id="1.13.11.53"/>
    </reaction>
</comment>
<dbReference type="STRING" id="1444770.AF72_06985"/>
<dbReference type="PATRIC" id="fig|1444770.3.peg.1660"/>
<comment type="caution">
    <text evidence="10">The sequence shown here is derived from an EMBL/GenBank/DDBJ whole genome shotgun (WGS) entry which is preliminary data.</text>
</comment>